<proteinExistence type="predicted"/>
<evidence type="ECO:0000313" key="3">
    <source>
        <dbReference type="Proteomes" id="UP001499989"/>
    </source>
</evidence>
<dbReference type="Proteomes" id="UP001499989">
    <property type="component" value="Unassembled WGS sequence"/>
</dbReference>
<protein>
    <submittedName>
        <fullName evidence="2">Uncharacterized protein</fullName>
    </submittedName>
</protein>
<evidence type="ECO:0000256" key="1">
    <source>
        <dbReference type="SAM" id="MobiDB-lite"/>
    </source>
</evidence>
<accession>A0ABN3SBQ8</accession>
<feature type="compositionally biased region" description="Low complexity" evidence="1">
    <location>
        <begin position="93"/>
        <end position="126"/>
    </location>
</feature>
<feature type="compositionally biased region" description="Low complexity" evidence="1">
    <location>
        <begin position="145"/>
        <end position="162"/>
    </location>
</feature>
<feature type="compositionally biased region" description="Low complexity" evidence="1">
    <location>
        <begin position="33"/>
        <end position="66"/>
    </location>
</feature>
<name>A0ABN3SBQ8_9ACTN</name>
<keyword evidence="3" id="KW-1185">Reference proteome</keyword>
<organism evidence="2 3">
    <name type="scientific">Streptomyces violaceolatus</name>
    <dbReference type="NCBI Taxonomy" id="67378"/>
    <lineage>
        <taxon>Bacteria</taxon>
        <taxon>Bacillati</taxon>
        <taxon>Actinomycetota</taxon>
        <taxon>Actinomycetes</taxon>
        <taxon>Kitasatosporales</taxon>
        <taxon>Streptomycetaceae</taxon>
        <taxon>Streptomyces</taxon>
        <taxon>Streptomyces violaceoruber group</taxon>
    </lineage>
</organism>
<feature type="region of interest" description="Disordered" evidence="1">
    <location>
        <begin position="1"/>
        <end position="162"/>
    </location>
</feature>
<comment type="caution">
    <text evidence="2">The sequence shown here is derived from an EMBL/GenBank/DDBJ whole genome shotgun (WGS) entry which is preliminary data.</text>
</comment>
<gene>
    <name evidence="2" type="ORF">GCM10010310_11310</name>
</gene>
<dbReference type="EMBL" id="BAAASK010000002">
    <property type="protein sequence ID" value="GAA2671662.1"/>
    <property type="molecule type" value="Genomic_DNA"/>
</dbReference>
<reference evidence="2 3" key="1">
    <citation type="journal article" date="2019" name="Int. J. Syst. Evol. Microbiol.">
        <title>The Global Catalogue of Microorganisms (GCM) 10K type strain sequencing project: providing services to taxonomists for standard genome sequencing and annotation.</title>
        <authorList>
            <consortium name="The Broad Institute Genomics Platform"/>
            <consortium name="The Broad Institute Genome Sequencing Center for Infectious Disease"/>
            <person name="Wu L."/>
            <person name="Ma J."/>
        </authorList>
    </citation>
    <scope>NUCLEOTIDE SEQUENCE [LARGE SCALE GENOMIC DNA]</scope>
    <source>
        <strain evidence="2 3">JCM 4531</strain>
    </source>
</reference>
<evidence type="ECO:0000313" key="2">
    <source>
        <dbReference type="EMBL" id="GAA2671662.1"/>
    </source>
</evidence>
<sequence>MTDTAAFGHRPTHPTTPTDPDQRRPTAPARSGPPTTAAARPVTPHTDTSTGTGASAGGPAITAAAPLRHRPTHPTTPTDPGHRRPTAPARSGPPTTAAARPMAPRPDTGTGTDTGTGDPAITAATTPRHRPTHPTTPHDPDRARPAAAGRPMGAGPAPEEGA</sequence>